<name>A0A7C3ZKZ0_9CYAN</name>
<sequence length="120" mass="14239">MNLNIFSDKLQIELEWFEQLWAFSWSKVFEIPLAHLDKVTTEEPKSNWAEIRAPGTFIPGIIKAGTYYTRQGKEFWYVTEDKDYLVLELNNETYRRMIFTLQDSEIWQLKISQAKAALVN</sequence>
<dbReference type="AlphaFoldDB" id="A0A7C3ZKZ0"/>
<accession>A0A7C3ZKZ0</accession>
<protein>
    <recommendedName>
        <fullName evidence="2">Bacterial Pleckstrin homology domain-containing protein</fullName>
    </recommendedName>
</protein>
<evidence type="ECO:0000313" key="1">
    <source>
        <dbReference type="EMBL" id="HGG01425.1"/>
    </source>
</evidence>
<comment type="caution">
    <text evidence="1">The sequence shown here is derived from an EMBL/GenBank/DDBJ whole genome shotgun (WGS) entry which is preliminary data.</text>
</comment>
<organism evidence="1">
    <name type="scientific">Planktothricoides sp. SpSt-374</name>
    <dbReference type="NCBI Taxonomy" id="2282167"/>
    <lineage>
        <taxon>Bacteria</taxon>
        <taxon>Bacillati</taxon>
        <taxon>Cyanobacteriota</taxon>
        <taxon>Cyanophyceae</taxon>
        <taxon>Oscillatoriophycideae</taxon>
        <taxon>Oscillatoriales</taxon>
        <taxon>Oscillatoriaceae</taxon>
        <taxon>Planktothricoides</taxon>
    </lineage>
</organism>
<dbReference type="EMBL" id="DSPX01000125">
    <property type="protein sequence ID" value="HGG01425.1"/>
    <property type="molecule type" value="Genomic_DNA"/>
</dbReference>
<evidence type="ECO:0008006" key="2">
    <source>
        <dbReference type="Google" id="ProtNLM"/>
    </source>
</evidence>
<proteinExistence type="predicted"/>
<gene>
    <name evidence="1" type="ORF">ENR15_12450</name>
</gene>
<reference evidence="1" key="1">
    <citation type="journal article" date="2020" name="mSystems">
        <title>Genome- and Community-Level Interaction Insights into Carbon Utilization and Element Cycling Functions of Hydrothermarchaeota in Hydrothermal Sediment.</title>
        <authorList>
            <person name="Zhou Z."/>
            <person name="Liu Y."/>
            <person name="Xu W."/>
            <person name="Pan J."/>
            <person name="Luo Z.H."/>
            <person name="Li M."/>
        </authorList>
    </citation>
    <scope>NUCLEOTIDE SEQUENCE [LARGE SCALE GENOMIC DNA]</scope>
    <source>
        <strain evidence="1">SpSt-374</strain>
    </source>
</reference>